<dbReference type="STRING" id="1121476.SAMN02745751_02156"/>
<protein>
    <recommendedName>
        <fullName evidence="3">Two-component signal transduction system YycFG, regulatory protein YycH</fullName>
    </recommendedName>
</protein>
<evidence type="ECO:0000313" key="1">
    <source>
        <dbReference type="EMBL" id="SHJ27843.1"/>
    </source>
</evidence>
<keyword evidence="2" id="KW-1185">Reference proteome</keyword>
<sequence>MHKEKIKNLILILLVTFAIFLSSQVWLKFSFERYNNEVNVELPESIYLWDKIRPAKYVLTDGKEYRIHNSECCEEIWDVFIESIGDMVRYTEFEGVADEEKIENRNIRIEFDNPIPVVLFIEGMETNNNKLQSQIGNVKWISYDFDRDEFLINDGNETYGFTMESNTEELLEAYVKAVSYARDKYEGTYVSNYGSDEIPISTSEVTLNPVFVKSEIDIDDTEQIEEIAENYFEENFDYVRKSVDSTGSVNYIYKNEKVLKINKDGLLEFYDSIDSSLERSDVYESFKVALSFMDDFLGFPENAYLSEVELFQKDGEYGYSYIFSYNLLDKPIIFSQVRDEKAIQIDVFGSKVVLYKRFIRVMDESMEAAMKEVEVLSPDEIIRRNIDFVTSLYLERSGGGDVEFESVKSHILNSIYNIELAYFDPSRKLKDQLLRTVWVIRTTDRQYVFNAISGAIIEETVVEPEE</sequence>
<reference evidence="1 2" key="1">
    <citation type="submission" date="2016-11" db="EMBL/GenBank/DDBJ databases">
        <authorList>
            <person name="Jaros S."/>
            <person name="Januszkiewicz K."/>
            <person name="Wedrychowicz H."/>
        </authorList>
    </citation>
    <scope>NUCLEOTIDE SEQUENCE [LARGE SCALE GENOMIC DNA]</scope>
    <source>
        <strain evidence="1 2">DSM 17477</strain>
    </source>
</reference>
<dbReference type="OrthoDB" id="1696612at2"/>
<dbReference type="Proteomes" id="UP000184052">
    <property type="component" value="Unassembled WGS sequence"/>
</dbReference>
<dbReference type="RefSeq" id="WP_073049590.1">
    <property type="nucleotide sequence ID" value="NZ_FQZL01000015.1"/>
</dbReference>
<evidence type="ECO:0008006" key="3">
    <source>
        <dbReference type="Google" id="ProtNLM"/>
    </source>
</evidence>
<accession>A0A1M6I075</accession>
<organism evidence="1 2">
    <name type="scientific">Dethiosulfatibacter aminovorans DSM 17477</name>
    <dbReference type="NCBI Taxonomy" id="1121476"/>
    <lineage>
        <taxon>Bacteria</taxon>
        <taxon>Bacillati</taxon>
        <taxon>Bacillota</taxon>
        <taxon>Tissierellia</taxon>
        <taxon>Dethiosulfatibacter</taxon>
    </lineage>
</organism>
<dbReference type="Gene3D" id="3.30.310.160">
    <property type="entry name" value="YycH protein, domain 2"/>
    <property type="match status" value="1"/>
</dbReference>
<gene>
    <name evidence="1" type="ORF">SAMN02745751_02156</name>
</gene>
<dbReference type="AlphaFoldDB" id="A0A1M6I075"/>
<dbReference type="InterPro" id="IPR042274">
    <property type="entry name" value="YycH/YycI_2"/>
</dbReference>
<evidence type="ECO:0000313" key="2">
    <source>
        <dbReference type="Proteomes" id="UP000184052"/>
    </source>
</evidence>
<proteinExistence type="predicted"/>
<dbReference type="EMBL" id="FQZL01000015">
    <property type="protein sequence ID" value="SHJ27843.1"/>
    <property type="molecule type" value="Genomic_DNA"/>
</dbReference>
<name>A0A1M6I075_9FIRM</name>